<name>A0A644X3G6_9ZZZZ</name>
<feature type="region of interest" description="Disordered" evidence="1">
    <location>
        <begin position="77"/>
        <end position="125"/>
    </location>
</feature>
<feature type="compositionally biased region" description="Basic and acidic residues" evidence="1">
    <location>
        <begin position="1"/>
        <end position="29"/>
    </location>
</feature>
<reference evidence="2" key="1">
    <citation type="submission" date="2019-08" db="EMBL/GenBank/DDBJ databases">
        <authorList>
            <person name="Kucharzyk K."/>
            <person name="Murdoch R.W."/>
            <person name="Higgins S."/>
            <person name="Loffler F."/>
        </authorList>
    </citation>
    <scope>NUCLEOTIDE SEQUENCE</scope>
</reference>
<protein>
    <submittedName>
        <fullName evidence="2">Uncharacterized protein</fullName>
    </submittedName>
</protein>
<comment type="caution">
    <text evidence="2">The sequence shown here is derived from an EMBL/GenBank/DDBJ whole genome shotgun (WGS) entry which is preliminary data.</text>
</comment>
<organism evidence="2">
    <name type="scientific">bioreactor metagenome</name>
    <dbReference type="NCBI Taxonomy" id="1076179"/>
    <lineage>
        <taxon>unclassified sequences</taxon>
        <taxon>metagenomes</taxon>
        <taxon>ecological metagenomes</taxon>
    </lineage>
</organism>
<sequence length="125" mass="14468">MIAGKPHNDRNEHHGRRHAEQYRLQRDRVPVSQVKQNGYPSVVEGRIQRRHNEKHREHVQEVKFECFPAAQFDRIAKGTNKGNDEKGWVQKEHGKEQDGSKPDEINYRVKGGKGVFHPSPPEFAA</sequence>
<evidence type="ECO:0000256" key="1">
    <source>
        <dbReference type="SAM" id="MobiDB-lite"/>
    </source>
</evidence>
<feature type="region of interest" description="Disordered" evidence="1">
    <location>
        <begin position="1"/>
        <end position="58"/>
    </location>
</feature>
<proteinExistence type="predicted"/>
<dbReference type="AlphaFoldDB" id="A0A644X3G6"/>
<evidence type="ECO:0000313" key="2">
    <source>
        <dbReference type="EMBL" id="MPM10690.1"/>
    </source>
</evidence>
<dbReference type="EMBL" id="VSSQ01001728">
    <property type="protein sequence ID" value="MPM10690.1"/>
    <property type="molecule type" value="Genomic_DNA"/>
</dbReference>
<feature type="compositionally biased region" description="Basic and acidic residues" evidence="1">
    <location>
        <begin position="82"/>
        <end position="107"/>
    </location>
</feature>
<accession>A0A644X3G6</accession>
<gene>
    <name evidence="2" type="ORF">SDC9_57024</name>
</gene>